<dbReference type="PANTHER" id="PTHR37463">
    <property type="entry name" value="GSL3115 PROTEIN"/>
    <property type="match status" value="1"/>
</dbReference>
<evidence type="ECO:0000313" key="3">
    <source>
        <dbReference type="Proteomes" id="UP001224775"/>
    </source>
</evidence>
<evidence type="ECO:0000313" key="2">
    <source>
        <dbReference type="EMBL" id="KAK1736049.1"/>
    </source>
</evidence>
<dbReference type="PANTHER" id="PTHR37463:SF1">
    <property type="entry name" value="DUF2256 DOMAIN-CONTAINING PROTEIN"/>
    <property type="match status" value="1"/>
</dbReference>
<evidence type="ECO:0000256" key="1">
    <source>
        <dbReference type="SAM" id="MobiDB-lite"/>
    </source>
</evidence>
<gene>
    <name evidence="2" type="ORF">QTG54_013185</name>
</gene>
<name>A0AAD9D7V6_9STRA</name>
<keyword evidence="3" id="KW-1185">Reference proteome</keyword>
<reference evidence="2" key="1">
    <citation type="submission" date="2023-06" db="EMBL/GenBank/DDBJ databases">
        <title>Survivors Of The Sea: Transcriptome response of Skeletonema marinoi to long-term dormancy.</title>
        <authorList>
            <person name="Pinder M.I.M."/>
            <person name="Kourtchenko O."/>
            <person name="Robertson E.K."/>
            <person name="Larsson T."/>
            <person name="Maumus F."/>
            <person name="Osuna-Cruz C.M."/>
            <person name="Vancaester E."/>
            <person name="Stenow R."/>
            <person name="Vandepoele K."/>
            <person name="Ploug H."/>
            <person name="Bruchert V."/>
            <person name="Godhe A."/>
            <person name="Topel M."/>
        </authorList>
    </citation>
    <scope>NUCLEOTIDE SEQUENCE</scope>
    <source>
        <strain evidence="2">R05AC</strain>
    </source>
</reference>
<comment type="caution">
    <text evidence="2">The sequence shown here is derived from an EMBL/GenBank/DDBJ whole genome shotgun (WGS) entry which is preliminary data.</text>
</comment>
<dbReference type="AlphaFoldDB" id="A0AAD9D7V6"/>
<dbReference type="Pfam" id="PF10013">
    <property type="entry name" value="DUF2256"/>
    <property type="match status" value="1"/>
</dbReference>
<feature type="region of interest" description="Disordered" evidence="1">
    <location>
        <begin position="177"/>
        <end position="221"/>
    </location>
</feature>
<organism evidence="2 3">
    <name type="scientific">Skeletonema marinoi</name>
    <dbReference type="NCBI Taxonomy" id="267567"/>
    <lineage>
        <taxon>Eukaryota</taxon>
        <taxon>Sar</taxon>
        <taxon>Stramenopiles</taxon>
        <taxon>Ochrophyta</taxon>
        <taxon>Bacillariophyta</taxon>
        <taxon>Coscinodiscophyceae</taxon>
        <taxon>Thalassiosirophycidae</taxon>
        <taxon>Thalassiosirales</taxon>
        <taxon>Skeletonemataceae</taxon>
        <taxon>Skeletonema</taxon>
        <taxon>Skeletonema marinoi-dohrnii complex</taxon>
    </lineage>
</organism>
<feature type="compositionally biased region" description="Basic residues" evidence="1">
    <location>
        <begin position="194"/>
        <end position="206"/>
    </location>
</feature>
<dbReference type="EMBL" id="JATAAI010000030">
    <property type="protein sequence ID" value="KAK1736049.1"/>
    <property type="molecule type" value="Genomic_DNA"/>
</dbReference>
<protein>
    <submittedName>
        <fullName evidence="2">DUF2256 domain-containing protein</fullName>
    </submittedName>
</protein>
<sequence length="283" mass="32248">MVIQQLVRVSIYSSAFIHQGRPGPYTYTQHRYSIQRRCTSNSNSFINNEIDLEAMPRGVKKENLPVKTCTVCNRPFTYWRKKWEKVWDEVTTCSTSCNRKRKETNRQLNKTIHDSSNVEDPFVAIRENINIGCTESSIDDKEQLLNNMDSVLESDFDGEDQLLDSISGDMLAMEIGAQDDSSISESDAITDAKTKRKAEKKRKKAERRAQREGRGDPTAGQKQCTLCAKSVNLLIRCQHDKSGEWAMVCGKCWNDVSGGVVDGDDSHPYYRYGGLWKNRRAQT</sequence>
<accession>A0AAD9D7V6</accession>
<dbReference type="InterPro" id="IPR017136">
    <property type="entry name" value="UCP037205"/>
</dbReference>
<proteinExistence type="predicted"/>
<dbReference type="Proteomes" id="UP001224775">
    <property type="component" value="Unassembled WGS sequence"/>
</dbReference>